<gene>
    <name evidence="1" type="ORF">GBK04_25480</name>
</gene>
<protein>
    <submittedName>
        <fullName evidence="1">Uncharacterized protein</fullName>
    </submittedName>
</protein>
<organism evidence="1 2">
    <name type="scientific">Salmonirosea aquatica</name>
    <dbReference type="NCBI Taxonomy" id="2654236"/>
    <lineage>
        <taxon>Bacteria</taxon>
        <taxon>Pseudomonadati</taxon>
        <taxon>Bacteroidota</taxon>
        <taxon>Cytophagia</taxon>
        <taxon>Cytophagales</taxon>
        <taxon>Spirosomataceae</taxon>
        <taxon>Salmonirosea</taxon>
    </lineage>
</organism>
<proteinExistence type="predicted"/>
<dbReference type="Proteomes" id="UP000479293">
    <property type="component" value="Unassembled WGS sequence"/>
</dbReference>
<dbReference type="RefSeq" id="WP_152764658.1">
    <property type="nucleotide sequence ID" value="NZ_WHLY01000002.1"/>
</dbReference>
<dbReference type="AlphaFoldDB" id="A0A7C9BDW5"/>
<evidence type="ECO:0000313" key="2">
    <source>
        <dbReference type="Proteomes" id="UP000479293"/>
    </source>
</evidence>
<dbReference type="EMBL" id="WHLY01000002">
    <property type="protein sequence ID" value="MPR36602.1"/>
    <property type="molecule type" value="Genomic_DNA"/>
</dbReference>
<accession>A0A7C9BDW5</accession>
<reference evidence="1 2" key="1">
    <citation type="submission" date="2019-10" db="EMBL/GenBank/DDBJ databases">
        <title>Draft Genome Sequence of Cytophagaceae sp. SJW1-29.</title>
        <authorList>
            <person name="Choi A."/>
        </authorList>
    </citation>
    <scope>NUCLEOTIDE SEQUENCE [LARGE SCALE GENOMIC DNA]</scope>
    <source>
        <strain evidence="1 2">SJW1-29</strain>
    </source>
</reference>
<name>A0A7C9BDW5_9BACT</name>
<comment type="caution">
    <text evidence="1">The sequence shown here is derived from an EMBL/GenBank/DDBJ whole genome shotgun (WGS) entry which is preliminary data.</text>
</comment>
<evidence type="ECO:0000313" key="1">
    <source>
        <dbReference type="EMBL" id="MPR36602.1"/>
    </source>
</evidence>
<sequence length="201" mass="24167">MKPVEFPEQNQIIAKDQPEYKPLPAHIAQNPQGEIITCWKLSFRERLSLLFSGRLWLSVWTFHRPLQPLFLTTDKWSIFQRPTKKYGSPYRPFKNIRVYGGNAMHYAIQISTRRYGYITFRIFTRSPDIHPIMLYCSPNATPWACTFYFGPDRDERLRARIRKLNFGHNFSTDRYGRELRALNEKFSRFWVSEHDVERYHK</sequence>
<keyword evidence="2" id="KW-1185">Reference proteome</keyword>